<accession>A0A087H9D6</accession>
<dbReference type="OMA" id="SRFERCQ"/>
<dbReference type="Gramene" id="KFK38738">
    <property type="protein sequence ID" value="KFK38738"/>
    <property type="gene ID" value="AALP_AA3G153900"/>
</dbReference>
<dbReference type="EMBL" id="CM002871">
    <property type="protein sequence ID" value="KFK38738.1"/>
    <property type="molecule type" value="Genomic_DNA"/>
</dbReference>
<evidence type="ECO:0000313" key="2">
    <source>
        <dbReference type="Proteomes" id="UP000029120"/>
    </source>
</evidence>
<dbReference type="AlphaFoldDB" id="A0A087H9D6"/>
<gene>
    <name evidence="1" type="ordered locus">AALP_Aa3g153900</name>
</gene>
<dbReference type="PANTHER" id="PTHR37188">
    <property type="entry name" value="MEDIATOR OF RNA POLYMERASE II TRANSCRIPTION SUBUNIT-RELATED"/>
    <property type="match status" value="1"/>
</dbReference>
<dbReference type="OrthoDB" id="1090098at2759"/>
<dbReference type="InterPro" id="IPR038790">
    <property type="entry name" value="Med9_plant"/>
</dbReference>
<evidence type="ECO:0008006" key="3">
    <source>
        <dbReference type="Google" id="ProtNLM"/>
    </source>
</evidence>
<keyword evidence="2" id="KW-1185">Reference proteome</keyword>
<organism evidence="1 2">
    <name type="scientific">Arabis alpina</name>
    <name type="common">Alpine rock-cress</name>
    <dbReference type="NCBI Taxonomy" id="50452"/>
    <lineage>
        <taxon>Eukaryota</taxon>
        <taxon>Viridiplantae</taxon>
        <taxon>Streptophyta</taxon>
        <taxon>Embryophyta</taxon>
        <taxon>Tracheophyta</taxon>
        <taxon>Spermatophyta</taxon>
        <taxon>Magnoliopsida</taxon>
        <taxon>eudicotyledons</taxon>
        <taxon>Gunneridae</taxon>
        <taxon>Pentapetalae</taxon>
        <taxon>rosids</taxon>
        <taxon>malvids</taxon>
        <taxon>Brassicales</taxon>
        <taxon>Brassicaceae</taxon>
        <taxon>Arabideae</taxon>
        <taxon>Arabis</taxon>
    </lineage>
</organism>
<protein>
    <recommendedName>
        <fullName evidence="3">Mediator of RNA polymerase II transcription subunit 9</fullName>
    </recommendedName>
</protein>
<evidence type="ECO:0000313" key="1">
    <source>
        <dbReference type="EMBL" id="KFK38738.1"/>
    </source>
</evidence>
<dbReference type="Proteomes" id="UP000029120">
    <property type="component" value="Chromosome 3"/>
</dbReference>
<proteinExistence type="predicted"/>
<sequence length="111" mass="12725">MLPSSSSAIQTSQPQQSQSLASHFHIYPLIERLATEIETGNSVSMVSELKSCFENCEQILNSISGSKAMTVDGERRKLEESEKLLEQRRFLYNMDFVSQLKSKKQEEEERH</sequence>
<name>A0A087H9D6_ARAAL</name>
<dbReference type="PANTHER" id="PTHR37188:SF1">
    <property type="entry name" value="MEDIATOR OF RNA POLYMERASE II TRANSCRIPTION SUBUNIT-RELATED"/>
    <property type="match status" value="1"/>
</dbReference>
<reference evidence="2" key="1">
    <citation type="journal article" date="2015" name="Nat. Plants">
        <title>Genome expansion of Arabis alpina linked with retrotransposition and reduced symmetric DNA methylation.</title>
        <authorList>
            <person name="Willing E.M."/>
            <person name="Rawat V."/>
            <person name="Mandakova T."/>
            <person name="Maumus F."/>
            <person name="James G.V."/>
            <person name="Nordstroem K.J."/>
            <person name="Becker C."/>
            <person name="Warthmann N."/>
            <person name="Chica C."/>
            <person name="Szarzynska B."/>
            <person name="Zytnicki M."/>
            <person name="Albani M.C."/>
            <person name="Kiefer C."/>
            <person name="Bergonzi S."/>
            <person name="Castaings L."/>
            <person name="Mateos J.L."/>
            <person name="Berns M.C."/>
            <person name="Bujdoso N."/>
            <person name="Piofczyk T."/>
            <person name="de Lorenzo L."/>
            <person name="Barrero-Sicilia C."/>
            <person name="Mateos I."/>
            <person name="Piednoel M."/>
            <person name="Hagmann J."/>
            <person name="Chen-Min-Tao R."/>
            <person name="Iglesias-Fernandez R."/>
            <person name="Schuster S.C."/>
            <person name="Alonso-Blanco C."/>
            <person name="Roudier F."/>
            <person name="Carbonero P."/>
            <person name="Paz-Ares J."/>
            <person name="Davis S.J."/>
            <person name="Pecinka A."/>
            <person name="Quesneville H."/>
            <person name="Colot V."/>
            <person name="Lysak M.A."/>
            <person name="Weigel D."/>
            <person name="Coupland G."/>
            <person name="Schneeberger K."/>
        </authorList>
    </citation>
    <scope>NUCLEOTIDE SEQUENCE [LARGE SCALE GENOMIC DNA]</scope>
    <source>
        <strain evidence="2">cv. Pajares</strain>
    </source>
</reference>
<dbReference type="GO" id="GO:0016592">
    <property type="term" value="C:mediator complex"/>
    <property type="evidence" value="ECO:0007669"/>
    <property type="project" value="InterPro"/>
</dbReference>